<dbReference type="Proteomes" id="UP000595691">
    <property type="component" value="Chromosome"/>
</dbReference>
<evidence type="ECO:0000313" key="1">
    <source>
        <dbReference type="EMBL" id="QQZ09330.1"/>
    </source>
</evidence>
<protein>
    <submittedName>
        <fullName evidence="1">Uncharacterized protein</fullName>
    </submittedName>
</protein>
<reference evidence="1 2" key="1">
    <citation type="submission" date="2020-11" db="EMBL/GenBank/DDBJ databases">
        <title>Taxonomic evaluation of the Bacillus sporothermodurans group of bacteria based on whole genome sequences.</title>
        <authorList>
            <person name="Fiedler G."/>
            <person name="Herbstmann A.-D."/>
            <person name="Doll E."/>
            <person name="Wenning M."/>
            <person name="Brinks E."/>
            <person name="Kabisch J."/>
            <person name="Breitenwieser F."/>
            <person name="Lappann M."/>
            <person name="Boehnlein C."/>
            <person name="Franz C."/>
        </authorList>
    </citation>
    <scope>NUCLEOTIDE SEQUENCE [LARGE SCALE GENOMIC DNA]</scope>
    <source>
        <strain evidence="1 2">JCM 19841</strain>
    </source>
</reference>
<dbReference type="EMBL" id="CP065425">
    <property type="protein sequence ID" value="QQZ09330.1"/>
    <property type="molecule type" value="Genomic_DNA"/>
</dbReference>
<name>A0ABX7E1X6_9BACI</name>
<gene>
    <name evidence="1" type="ORF">I5776_20610</name>
</gene>
<evidence type="ECO:0000313" key="2">
    <source>
        <dbReference type="Proteomes" id="UP000595691"/>
    </source>
</evidence>
<dbReference type="RefSeq" id="WP_202778345.1">
    <property type="nucleotide sequence ID" value="NZ_CP065425.1"/>
</dbReference>
<keyword evidence="2" id="KW-1185">Reference proteome</keyword>
<sequence>MINPFAKQTNDQLNQILHIINQLYNNGQSDMGQLKSLRKKGNQDQSSLNELLQTEHFNSEQFLQIQQIAQQIQQQLQQEYDPENAVSKWN</sequence>
<accession>A0ABX7E1X6</accession>
<proteinExistence type="predicted"/>
<organism evidence="1 2">
    <name type="scientific">Heyndrickxia vini</name>
    <dbReference type="NCBI Taxonomy" id="1476025"/>
    <lineage>
        <taxon>Bacteria</taxon>
        <taxon>Bacillati</taxon>
        <taxon>Bacillota</taxon>
        <taxon>Bacilli</taxon>
        <taxon>Bacillales</taxon>
        <taxon>Bacillaceae</taxon>
        <taxon>Heyndrickxia</taxon>
    </lineage>
</organism>